<evidence type="ECO:0000256" key="2">
    <source>
        <dbReference type="ARBA" id="ARBA00022484"/>
    </source>
</evidence>
<dbReference type="GO" id="GO:0006351">
    <property type="term" value="P:DNA-templated transcription"/>
    <property type="evidence" value="ECO:0007669"/>
    <property type="project" value="InterPro"/>
</dbReference>
<feature type="domain" description="RdRp catalytic" evidence="7">
    <location>
        <begin position="245"/>
        <end position="388"/>
    </location>
</feature>
<reference evidence="8" key="2">
    <citation type="submission" date="2024-03" db="EMBL/GenBank/DDBJ databases">
        <authorList>
            <person name="Luo J."/>
            <person name="Dong X."/>
            <person name="Zhang F."/>
            <person name="Zhou C."/>
            <person name="Meng F."/>
            <person name="Wang G."/>
            <person name="Qiu L."/>
            <person name="Shi W."/>
        </authorList>
    </citation>
    <scope>NUCLEOTIDE SEQUENCE</scope>
    <source>
        <strain evidence="8">G2</strain>
    </source>
</reference>
<evidence type="ECO:0000256" key="3">
    <source>
        <dbReference type="ARBA" id="ARBA00022679"/>
    </source>
</evidence>
<dbReference type="EMBL" id="PP479894">
    <property type="protein sequence ID" value="XDE70236.1"/>
    <property type="molecule type" value="Genomic_RNA"/>
</dbReference>
<sequence length="515" mass="58147">METRSVANLAGLPGFDRAMASQRRFAQLDDAGYRTPLFPDQAPDTVLNEWLAVIEEETGGAGSIFELEQSEVKKFGPYYNRPYREWKGNVEKYFVHDISSMEQALPEELERAMNSEIELIKSYLPNGKVRALSVQEAYERSNKNTNLGLPYAMNHQTAAQKVVDEYVRRANKIVRGDDPHIYPFILFKRVQPGGPEREDGKNRPVWGADHAETYASLSLLYPLLDALSNTREFAHLRGIDELEKVLKLDLPKWSHAISLDLSAADANFSPVLMSCGFQMISALVDGVDPRMIYTLYKYYVSGELLTPEGLAYGAHGMPSGVGLTNLIESLVFRVLARIYLEDFPTYRYYQNGDDGLYLVNSIPEPEELAGVFAKYGCVVNVDKTSTDPHHISYLQRHMYPEYGYSAIMSTVRMLNRVLYAERGVDAKAMGMSPKDFWTLNTIAKLENCKRNPLFEKFVRFVRRGDKFGLDPKPVLNKSVNAIEGYSVFRIDEGETGSQRSSSGLLNFATVKVLLQ</sequence>
<evidence type="ECO:0000259" key="7">
    <source>
        <dbReference type="PROSITE" id="PS50522"/>
    </source>
</evidence>
<evidence type="ECO:0000256" key="5">
    <source>
        <dbReference type="ARBA" id="ARBA00022741"/>
    </source>
</evidence>
<dbReference type="SUPFAM" id="SSF56672">
    <property type="entry name" value="DNA/RNA polymerases"/>
    <property type="match status" value="1"/>
</dbReference>
<evidence type="ECO:0000256" key="4">
    <source>
        <dbReference type="ARBA" id="ARBA00022695"/>
    </source>
</evidence>
<dbReference type="InterPro" id="IPR001205">
    <property type="entry name" value="RNA-dir_pol_C"/>
</dbReference>
<evidence type="ECO:0000256" key="1">
    <source>
        <dbReference type="ARBA" id="ARBA00012494"/>
    </source>
</evidence>
<reference evidence="8" key="1">
    <citation type="journal article" date="2024" name="Vet Sci">
        <title>Meta-Transcriptomic Analysis Reveals Novel RNA Viruses in Polychaetes Perinereis.</title>
        <authorList>
            <person name="Luo J."/>
            <person name="Zhang F."/>
            <person name="Zhou C."/>
            <person name="Meng F."/>
            <person name="Wang G."/>
            <person name="Qiu L."/>
            <person name="Shi W."/>
            <person name="Huang J."/>
            <person name="Dong X."/>
        </authorList>
    </citation>
    <scope>NUCLEOTIDE SEQUENCE</scope>
    <source>
        <strain evidence="8">G2</strain>
    </source>
</reference>
<dbReference type="PROSITE" id="PS50522">
    <property type="entry name" value="RDRP_PHAGE"/>
    <property type="match status" value="1"/>
</dbReference>
<dbReference type="InterPro" id="IPR043502">
    <property type="entry name" value="DNA/RNA_pol_sf"/>
</dbReference>
<organism evidence="8">
    <name type="scientific">Perinereis aibuhitensis picobirna-like virus 1</name>
    <dbReference type="NCBI Taxonomy" id="3237979"/>
    <lineage>
        <taxon>Viruses</taxon>
        <taxon>Riboviria</taxon>
        <taxon>Orthornavirae</taxon>
        <taxon>Pisuviricota</taxon>
        <taxon>Duplopiviricetes</taxon>
        <taxon>Durnavirales</taxon>
        <taxon>Picobirnaviridae</taxon>
    </lineage>
</organism>
<keyword evidence="4" id="KW-0548">Nucleotidyltransferase</keyword>
<accession>A0AB39A376</accession>
<dbReference type="GO" id="GO:0003723">
    <property type="term" value="F:RNA binding"/>
    <property type="evidence" value="ECO:0007669"/>
    <property type="project" value="InterPro"/>
</dbReference>
<dbReference type="GO" id="GO:0000166">
    <property type="term" value="F:nucleotide binding"/>
    <property type="evidence" value="ECO:0007669"/>
    <property type="project" value="UniProtKB-KW"/>
</dbReference>
<dbReference type="GO" id="GO:0003968">
    <property type="term" value="F:RNA-directed RNA polymerase activity"/>
    <property type="evidence" value="ECO:0007669"/>
    <property type="project" value="UniProtKB-KW"/>
</dbReference>
<dbReference type="Pfam" id="PF00680">
    <property type="entry name" value="RdRP_1"/>
    <property type="match status" value="1"/>
</dbReference>
<proteinExistence type="predicted"/>
<keyword evidence="2 8" id="KW-0696">RNA-directed RNA polymerase</keyword>
<keyword evidence="3" id="KW-0808">Transferase</keyword>
<keyword evidence="5" id="KW-0547">Nucleotide-binding</keyword>
<evidence type="ECO:0000256" key="6">
    <source>
        <dbReference type="ARBA" id="ARBA00022953"/>
    </source>
</evidence>
<dbReference type="InterPro" id="IPR007096">
    <property type="entry name" value="RNA-dir_Rpol_cat_phage"/>
</dbReference>
<protein>
    <recommendedName>
        <fullName evidence="1">RNA-directed RNA polymerase</fullName>
        <ecNumber evidence="1">2.7.7.48</ecNumber>
    </recommendedName>
</protein>
<dbReference type="EC" id="2.7.7.48" evidence="1"/>
<evidence type="ECO:0000313" key="8">
    <source>
        <dbReference type="EMBL" id="XDE70236.1"/>
    </source>
</evidence>
<dbReference type="GO" id="GO:0019079">
    <property type="term" value="P:viral genome replication"/>
    <property type="evidence" value="ECO:0007669"/>
    <property type="project" value="InterPro"/>
</dbReference>
<name>A0AB39A376_9VIRU</name>
<keyword evidence="6" id="KW-0693">Viral RNA replication</keyword>